<feature type="compositionally biased region" description="Pro residues" evidence="1">
    <location>
        <begin position="317"/>
        <end position="326"/>
    </location>
</feature>
<evidence type="ECO:0000313" key="3">
    <source>
        <dbReference type="Proteomes" id="UP000515728"/>
    </source>
</evidence>
<keyword evidence="3" id="KW-1185">Reference proteome</keyword>
<dbReference type="EMBL" id="CP060131">
    <property type="protein sequence ID" value="QNG50736.1"/>
    <property type="molecule type" value="Genomic_DNA"/>
</dbReference>
<dbReference type="RefSeq" id="WP_185717497.1">
    <property type="nucleotide sequence ID" value="NZ_BAAAWI010000001.1"/>
</dbReference>
<dbReference type="KEGG" id="ppel:H6H00_21315"/>
<gene>
    <name evidence="2" type="ORF">H6H00_21315</name>
</gene>
<feature type="compositionally biased region" description="Low complexity" evidence="1">
    <location>
        <begin position="295"/>
        <end position="305"/>
    </location>
</feature>
<feature type="compositionally biased region" description="Basic and acidic residues" evidence="1">
    <location>
        <begin position="671"/>
        <end position="682"/>
    </location>
</feature>
<feature type="compositionally biased region" description="Basic and acidic residues" evidence="1">
    <location>
        <begin position="690"/>
        <end position="702"/>
    </location>
</feature>
<accession>A0A7G7MD75</accession>
<feature type="compositionally biased region" description="Basic and acidic residues" evidence="1">
    <location>
        <begin position="637"/>
        <end position="662"/>
    </location>
</feature>
<feature type="compositionally biased region" description="Basic and acidic residues" evidence="1">
    <location>
        <begin position="341"/>
        <end position="367"/>
    </location>
</feature>
<protein>
    <submittedName>
        <fullName evidence="2">DUF3710 domain-containing protein</fullName>
    </submittedName>
</protein>
<dbReference type="AlphaFoldDB" id="A0A7G7MD75"/>
<dbReference type="Pfam" id="PF12502">
    <property type="entry name" value="DUF3710"/>
    <property type="match status" value="1"/>
</dbReference>
<feature type="compositionally biased region" description="Basic and acidic residues" evidence="1">
    <location>
        <begin position="475"/>
        <end position="490"/>
    </location>
</feature>
<reference evidence="2 3" key="1">
    <citation type="submission" date="2020-08" db="EMBL/GenBank/DDBJ databases">
        <authorList>
            <person name="Mo P."/>
        </authorList>
    </citation>
    <scope>NUCLEOTIDE SEQUENCE [LARGE SCALE GENOMIC DNA]</scope>
    <source>
        <strain evidence="2 3">CGMCC 4.1532</strain>
    </source>
</reference>
<sequence>MTAEARVGRRATSTGTFGTAAIRRRFAAQRDFGPFDAEDLDAAVGPPPGLLDFGSIRVPVPPEGSVTVEPTANGRLQAVHVALPGGRLSVSALAAPKSSGLWAELVAEIDSSLREGGARVRSFQGDWGRELHAQTGAATSVFVGVDGARWMLYGVATGPERHAVDLDAALRRMLKGTIVDRGRSPFPVRTVLPLTIPEELADADVVDDSAAGVPGPPPVAVPQGPAPDRSPHDRPPYEQPSHDRPPRERPVQGPPPSRAPFVPPGARPPAAGPVPVRTPAPVVPRRIDAPTVIRPVTAFPPAASAPAPPRPADRRPLPPVVAPPTGPAWTPDGRAAADGGRSPDGRTPDTRTPDARTPDARTPDARTPDAWTPDAWTPDRWTPEPDPVRPSAPPPADPTQALPVTPRDRPDETPVPLWAAPAGHPADGDLGPDPYAADPFAADPYAAADPRAADPLPGTRDDAATEWWPALGESLRSDPPRTDDRPDREPGPWSAADPWAAAAPRSDDRAAVREAPAAGRRRAHDDTRDDDPADLEYGAPNYGLAGTGPAYPGREPDPAPTEWWPALPPEDPAPRRSRHGSPDEPRSAGFPAPGAVEPDAVPRSGRRRRADDVPSGPESTLDLAALVRDRPGRRRSRYEPESGDLRPADRRDAEHRSAEHHSSGSRSPGHRSAEHRGDHGRDVPAAGRRARPETAEPIEGDRPASAWSGTEHERRHADGLAGRSAGFDPLSDPLTDSQVGWSSIDAHPPEHHDDGPTAGRRRAPEPDAVTDPVPAVEPAPRRRRSVDVPPDPDWTPPSTREGRPGSAPALAFLGDPGPRPGRHHRPR</sequence>
<feature type="compositionally biased region" description="Pro residues" evidence="1">
    <location>
        <begin position="388"/>
        <end position="397"/>
    </location>
</feature>
<feature type="compositionally biased region" description="Low complexity" evidence="1">
    <location>
        <begin position="432"/>
        <end position="455"/>
    </location>
</feature>
<evidence type="ECO:0000313" key="2">
    <source>
        <dbReference type="EMBL" id="QNG50736.1"/>
    </source>
</evidence>
<evidence type="ECO:0000256" key="1">
    <source>
        <dbReference type="SAM" id="MobiDB-lite"/>
    </source>
</evidence>
<dbReference type="Proteomes" id="UP000515728">
    <property type="component" value="Chromosome"/>
</dbReference>
<feature type="region of interest" description="Disordered" evidence="1">
    <location>
        <begin position="207"/>
        <end position="827"/>
    </location>
</feature>
<dbReference type="InterPro" id="IPR022183">
    <property type="entry name" value="DUF3710"/>
</dbReference>
<feature type="compositionally biased region" description="Basic and acidic residues" evidence="1">
    <location>
        <begin position="229"/>
        <end position="250"/>
    </location>
</feature>
<organism evidence="2 3">
    <name type="scientific">Pseudonocardia petroleophila</name>
    <dbReference type="NCBI Taxonomy" id="37331"/>
    <lineage>
        <taxon>Bacteria</taxon>
        <taxon>Bacillati</taxon>
        <taxon>Actinomycetota</taxon>
        <taxon>Actinomycetes</taxon>
        <taxon>Pseudonocardiales</taxon>
        <taxon>Pseudonocardiaceae</taxon>
        <taxon>Pseudonocardia</taxon>
    </lineage>
</organism>
<feature type="compositionally biased region" description="Pro residues" evidence="1">
    <location>
        <begin position="252"/>
        <end position="282"/>
    </location>
</feature>
<feature type="compositionally biased region" description="Low complexity" evidence="1">
    <location>
        <begin position="492"/>
        <end position="504"/>
    </location>
</feature>
<name>A0A7G7MD75_9PSEU</name>
<proteinExistence type="predicted"/>